<evidence type="ECO:0000313" key="2">
    <source>
        <dbReference type="Proteomes" id="UP001307849"/>
    </source>
</evidence>
<gene>
    <name evidence="1" type="ORF">TWF506_008331</name>
</gene>
<evidence type="ECO:0000313" key="1">
    <source>
        <dbReference type="EMBL" id="KAK6513900.1"/>
    </source>
</evidence>
<dbReference type="AlphaFoldDB" id="A0AAN8PFK0"/>
<organism evidence="1 2">
    <name type="scientific">Arthrobotrys conoides</name>
    <dbReference type="NCBI Taxonomy" id="74498"/>
    <lineage>
        <taxon>Eukaryota</taxon>
        <taxon>Fungi</taxon>
        <taxon>Dikarya</taxon>
        <taxon>Ascomycota</taxon>
        <taxon>Pezizomycotina</taxon>
        <taxon>Orbiliomycetes</taxon>
        <taxon>Orbiliales</taxon>
        <taxon>Orbiliaceae</taxon>
        <taxon>Arthrobotrys</taxon>
    </lineage>
</organism>
<accession>A0AAN8PFK0</accession>
<name>A0AAN8PFK0_9PEZI</name>
<protein>
    <submittedName>
        <fullName evidence="1">Uncharacterized protein</fullName>
    </submittedName>
</protein>
<dbReference type="EMBL" id="JAVHJM010000005">
    <property type="protein sequence ID" value="KAK6513900.1"/>
    <property type="molecule type" value="Genomic_DNA"/>
</dbReference>
<keyword evidence="2" id="KW-1185">Reference proteome</keyword>
<reference evidence="1 2" key="1">
    <citation type="submission" date="2019-10" db="EMBL/GenBank/DDBJ databases">
        <authorList>
            <person name="Palmer J.M."/>
        </authorList>
    </citation>
    <scope>NUCLEOTIDE SEQUENCE [LARGE SCALE GENOMIC DNA]</scope>
    <source>
        <strain evidence="1 2">TWF506</strain>
    </source>
</reference>
<comment type="caution">
    <text evidence="1">The sequence shown here is derived from an EMBL/GenBank/DDBJ whole genome shotgun (WGS) entry which is preliminary data.</text>
</comment>
<proteinExistence type="predicted"/>
<dbReference type="Proteomes" id="UP001307849">
    <property type="component" value="Unassembled WGS sequence"/>
</dbReference>
<sequence>MPNSIPWTWTLSCRVRTVVWFDYQGRLRGRPTMPSPEPRASWLPAQSPVTSFSENTKGNITTFRTPPLVSLLFKSSRTPSHRIFETVRKVIKYLLPYPPCC</sequence>